<evidence type="ECO:0000313" key="2">
    <source>
        <dbReference type="Proteomes" id="UP001295684"/>
    </source>
</evidence>
<evidence type="ECO:0000313" key="1">
    <source>
        <dbReference type="EMBL" id="CAI2370734.1"/>
    </source>
</evidence>
<sequence length="287" mass="33879">MEREMEGQKERNLVRFYGKRGEKAVEEGAEGRKGTRQKGVRFMMKKPLRRIVFKKMSNGNSSLDKFPQTEKSIKNNREKRITNFESFLQKFKEIKKKSSKKTFQMTTLNINNKMRNAFRDINKSCEIKPIEDHHRSEIKIDTSNCVTKIDFPTCSSTQRISRNLFKPRRIETGSHGRIPLLNHTKCLRGITPEIGENKAMKLPYPKWMRTHQSNTSTFNCSRKSSPKINFLESSIITEQKIIFERRKKSLKTKIVYKIPKIRHIRVKRKFIKLKDFKIKPIISSKLL</sequence>
<dbReference type="AlphaFoldDB" id="A0AAD1XC05"/>
<keyword evidence="2" id="KW-1185">Reference proteome</keyword>
<dbReference type="EMBL" id="CAMPGE010011937">
    <property type="protein sequence ID" value="CAI2370734.1"/>
    <property type="molecule type" value="Genomic_DNA"/>
</dbReference>
<proteinExistence type="predicted"/>
<reference evidence="1" key="1">
    <citation type="submission" date="2023-07" db="EMBL/GenBank/DDBJ databases">
        <authorList>
            <consortium name="AG Swart"/>
            <person name="Singh M."/>
            <person name="Singh A."/>
            <person name="Seah K."/>
            <person name="Emmerich C."/>
        </authorList>
    </citation>
    <scope>NUCLEOTIDE SEQUENCE</scope>
    <source>
        <strain evidence="1">DP1</strain>
    </source>
</reference>
<accession>A0AAD1XC05</accession>
<comment type="caution">
    <text evidence="1">The sequence shown here is derived from an EMBL/GenBank/DDBJ whole genome shotgun (WGS) entry which is preliminary data.</text>
</comment>
<gene>
    <name evidence="1" type="ORF">ECRASSUSDP1_LOCUS12052</name>
</gene>
<organism evidence="1 2">
    <name type="scientific">Euplotes crassus</name>
    <dbReference type="NCBI Taxonomy" id="5936"/>
    <lineage>
        <taxon>Eukaryota</taxon>
        <taxon>Sar</taxon>
        <taxon>Alveolata</taxon>
        <taxon>Ciliophora</taxon>
        <taxon>Intramacronucleata</taxon>
        <taxon>Spirotrichea</taxon>
        <taxon>Hypotrichia</taxon>
        <taxon>Euplotida</taxon>
        <taxon>Euplotidae</taxon>
        <taxon>Moneuplotes</taxon>
    </lineage>
</organism>
<name>A0AAD1XC05_EUPCR</name>
<protein>
    <submittedName>
        <fullName evidence="1">Uncharacterized protein</fullName>
    </submittedName>
</protein>
<dbReference type="Proteomes" id="UP001295684">
    <property type="component" value="Unassembled WGS sequence"/>
</dbReference>